<evidence type="ECO:0000313" key="1">
    <source>
        <dbReference type="EMBL" id="MDE1466051.1"/>
    </source>
</evidence>
<proteinExistence type="predicted"/>
<protein>
    <submittedName>
        <fullName evidence="1">Uncharacterized protein</fullName>
    </submittedName>
</protein>
<dbReference type="InterPro" id="IPR036280">
    <property type="entry name" value="Multihaem_cyt_sf"/>
</dbReference>
<name>A0ABT5UJC5_9GAMM</name>
<organism evidence="1 2">
    <name type="scientific">Spartinivicinus poritis</name>
    <dbReference type="NCBI Taxonomy" id="2994640"/>
    <lineage>
        <taxon>Bacteria</taxon>
        <taxon>Pseudomonadati</taxon>
        <taxon>Pseudomonadota</taxon>
        <taxon>Gammaproteobacteria</taxon>
        <taxon>Oceanospirillales</taxon>
        <taxon>Zooshikellaceae</taxon>
        <taxon>Spartinivicinus</taxon>
    </lineage>
</organism>
<reference evidence="1 2" key="1">
    <citation type="submission" date="2022-11" db="EMBL/GenBank/DDBJ databases">
        <title>Spartinivicinus poritis sp. nov., isolated from scleractinian coral Porites lutea.</title>
        <authorList>
            <person name="Zhang G."/>
            <person name="Cai L."/>
            <person name="Wei Q."/>
        </authorList>
    </citation>
    <scope>NUCLEOTIDE SEQUENCE [LARGE SCALE GENOMIC DNA]</scope>
    <source>
        <strain evidence="1 2">A2-2</strain>
    </source>
</reference>
<dbReference type="Proteomes" id="UP001528823">
    <property type="component" value="Unassembled WGS sequence"/>
</dbReference>
<dbReference type="SUPFAM" id="SSF48695">
    <property type="entry name" value="Multiheme cytochromes"/>
    <property type="match status" value="1"/>
</dbReference>
<accession>A0ABT5UJC5</accession>
<comment type="caution">
    <text evidence="1">The sequence shown here is derived from an EMBL/GenBank/DDBJ whole genome shotgun (WGS) entry which is preliminary data.</text>
</comment>
<dbReference type="EMBL" id="JAPMOU010000128">
    <property type="protein sequence ID" value="MDE1466051.1"/>
    <property type="molecule type" value="Genomic_DNA"/>
</dbReference>
<sequence length="175" mass="20712">MKGKYMLMMNPASYRLDKVSTDYKKIEWSDVSAALGMGSLDEFSYHLGRLIFCDDTTSKKIIITLSIQHLINISKKNNWRTNIKIFTRLSELACFEIVYSTPCKYCHDQPINIAECSNCHGSGYIGLKNCSKYKYASIEKRNWNRRWKKRYEELYKKFLESEQKLNSHIQYHFMT</sequence>
<keyword evidence="2" id="KW-1185">Reference proteome</keyword>
<evidence type="ECO:0000313" key="2">
    <source>
        <dbReference type="Proteomes" id="UP001528823"/>
    </source>
</evidence>
<gene>
    <name evidence="1" type="ORF">ORQ98_29280</name>
</gene>
<dbReference type="RefSeq" id="WP_274692346.1">
    <property type="nucleotide sequence ID" value="NZ_JAPMOU010000128.1"/>
</dbReference>